<reference evidence="3 4" key="1">
    <citation type="submission" date="2019-03" db="EMBL/GenBank/DDBJ databases">
        <title>Deep-cultivation of Planctomycetes and their phenomic and genomic characterization uncovers novel biology.</title>
        <authorList>
            <person name="Wiegand S."/>
            <person name="Jogler M."/>
            <person name="Boedeker C."/>
            <person name="Pinto D."/>
            <person name="Vollmers J."/>
            <person name="Rivas-Marin E."/>
            <person name="Kohn T."/>
            <person name="Peeters S.H."/>
            <person name="Heuer A."/>
            <person name="Rast P."/>
            <person name="Oberbeckmann S."/>
            <person name="Bunk B."/>
            <person name="Jeske O."/>
            <person name="Meyerdierks A."/>
            <person name="Storesund J.E."/>
            <person name="Kallscheuer N."/>
            <person name="Luecker S."/>
            <person name="Lage O.M."/>
            <person name="Pohl T."/>
            <person name="Merkel B.J."/>
            <person name="Hornburger P."/>
            <person name="Mueller R.-W."/>
            <person name="Bruemmer F."/>
            <person name="Labrenz M."/>
            <person name="Spormann A.M."/>
            <person name="Op den Camp H."/>
            <person name="Overmann J."/>
            <person name="Amann R."/>
            <person name="Jetten M.S.M."/>
            <person name="Mascher T."/>
            <person name="Medema M.H."/>
            <person name="Devos D.P."/>
            <person name="Kaster A.-K."/>
            <person name="Ovreas L."/>
            <person name="Rohde M."/>
            <person name="Galperin M.Y."/>
            <person name="Jogler C."/>
        </authorList>
    </citation>
    <scope>NUCLEOTIDE SEQUENCE [LARGE SCALE GENOMIC DNA]</scope>
    <source>
        <strain evidence="3 4">V202</strain>
    </source>
</reference>
<dbReference type="GO" id="GO:0003824">
    <property type="term" value="F:catalytic activity"/>
    <property type="evidence" value="ECO:0007669"/>
    <property type="project" value="InterPro"/>
</dbReference>
<evidence type="ECO:0000313" key="3">
    <source>
        <dbReference type="EMBL" id="QDU08354.1"/>
    </source>
</evidence>
<gene>
    <name evidence="3" type="ORF">V202x_17220</name>
</gene>
<evidence type="ECO:0000259" key="2">
    <source>
        <dbReference type="Pfam" id="PF03372"/>
    </source>
</evidence>
<keyword evidence="4" id="KW-1185">Reference proteome</keyword>
<keyword evidence="1" id="KW-0472">Membrane</keyword>
<name>A0A517WSX7_9PLAN</name>
<keyword evidence="1" id="KW-1133">Transmembrane helix</keyword>
<proteinExistence type="predicted"/>
<feature type="transmembrane region" description="Helical" evidence="1">
    <location>
        <begin position="18"/>
        <end position="37"/>
    </location>
</feature>
<accession>A0A517WSX7</accession>
<dbReference type="AlphaFoldDB" id="A0A517WSX7"/>
<keyword evidence="1" id="KW-0812">Transmembrane</keyword>
<feature type="transmembrane region" description="Helical" evidence="1">
    <location>
        <begin position="49"/>
        <end position="69"/>
    </location>
</feature>
<dbReference type="Pfam" id="PF03372">
    <property type="entry name" value="Exo_endo_phos"/>
    <property type="match status" value="1"/>
</dbReference>
<protein>
    <recommendedName>
        <fullName evidence="2">Endonuclease/exonuclease/phosphatase domain-containing protein</fullName>
    </recommendedName>
</protein>
<dbReference type="InterPro" id="IPR005135">
    <property type="entry name" value="Endo/exonuclease/phosphatase"/>
</dbReference>
<dbReference type="Proteomes" id="UP000318384">
    <property type="component" value="Chromosome"/>
</dbReference>
<dbReference type="SUPFAM" id="SSF56219">
    <property type="entry name" value="DNase I-like"/>
    <property type="match status" value="1"/>
</dbReference>
<organism evidence="3 4">
    <name type="scientific">Gimesia aquarii</name>
    <dbReference type="NCBI Taxonomy" id="2527964"/>
    <lineage>
        <taxon>Bacteria</taxon>
        <taxon>Pseudomonadati</taxon>
        <taxon>Planctomycetota</taxon>
        <taxon>Planctomycetia</taxon>
        <taxon>Planctomycetales</taxon>
        <taxon>Planctomycetaceae</taxon>
        <taxon>Gimesia</taxon>
    </lineage>
</organism>
<feature type="transmembrane region" description="Helical" evidence="1">
    <location>
        <begin position="81"/>
        <end position="99"/>
    </location>
</feature>
<dbReference type="RefSeq" id="WP_145172926.1">
    <property type="nucleotide sequence ID" value="NZ_CP037422.1"/>
</dbReference>
<feature type="domain" description="Endonuclease/exonuclease/phosphatase" evidence="2">
    <location>
        <begin position="136"/>
        <end position="328"/>
    </location>
</feature>
<dbReference type="Gene3D" id="3.60.10.10">
    <property type="entry name" value="Endonuclease/exonuclease/phosphatase"/>
    <property type="match status" value="1"/>
</dbReference>
<dbReference type="OrthoDB" id="214482at2"/>
<dbReference type="InterPro" id="IPR036691">
    <property type="entry name" value="Endo/exonu/phosph_ase_sf"/>
</dbReference>
<evidence type="ECO:0000313" key="4">
    <source>
        <dbReference type="Proteomes" id="UP000318384"/>
    </source>
</evidence>
<sequence length="338" mass="37969">MTNRQPSTLPEKRSRTTWILTTLVTGISLLLFLFLTLCYRQQYDACAAVTVYPSWVWFLCGLCFAFILIRNKNKRTAISTLFIWLLFMVFFADTPLSLWRGIGSPSDIEWIDAREQQRAMRVISLNCSGRKTSVLALKQWEPDLILLQETPNKNQLTEITAELIGANGSFLAGVDASLITRGEIELIAATGNFIIGKITLPTGQELVVASLRLSPPPFRFDLWNPECWRAFRNHRMKQRAEVKGLSKVLAALPAGLPVIVGGDFNANPRDPIFAELPVSLQDAFVSAGRGWGNTIINDIPFLRIDQIWVNDSFQPVRVMADTSVDTDHRTVIADLIFK</sequence>
<dbReference type="EMBL" id="CP037422">
    <property type="protein sequence ID" value="QDU08354.1"/>
    <property type="molecule type" value="Genomic_DNA"/>
</dbReference>
<evidence type="ECO:0000256" key="1">
    <source>
        <dbReference type="SAM" id="Phobius"/>
    </source>
</evidence>